<dbReference type="OrthoDB" id="146345at2"/>
<dbReference type="InterPro" id="IPR020846">
    <property type="entry name" value="MFS_dom"/>
</dbReference>
<evidence type="ECO:0000256" key="2">
    <source>
        <dbReference type="ARBA" id="ARBA00022989"/>
    </source>
</evidence>
<keyword evidence="1 4" id="KW-0812">Transmembrane</keyword>
<dbReference type="InterPro" id="IPR011701">
    <property type="entry name" value="MFS"/>
</dbReference>
<feature type="transmembrane region" description="Helical" evidence="4">
    <location>
        <begin position="284"/>
        <end position="302"/>
    </location>
</feature>
<feature type="transmembrane region" description="Helical" evidence="4">
    <location>
        <begin position="147"/>
        <end position="165"/>
    </location>
</feature>
<feature type="transmembrane region" description="Helical" evidence="4">
    <location>
        <begin position="98"/>
        <end position="126"/>
    </location>
</feature>
<dbReference type="AlphaFoldDB" id="A0A2M8RT11"/>
<evidence type="ECO:0000259" key="5">
    <source>
        <dbReference type="PROSITE" id="PS50850"/>
    </source>
</evidence>
<dbReference type="GO" id="GO:0022857">
    <property type="term" value="F:transmembrane transporter activity"/>
    <property type="evidence" value="ECO:0007669"/>
    <property type="project" value="InterPro"/>
</dbReference>
<dbReference type="Proteomes" id="UP000230282">
    <property type="component" value="Unassembled WGS sequence"/>
</dbReference>
<feature type="transmembrane region" description="Helical" evidence="4">
    <location>
        <begin position="221"/>
        <end position="243"/>
    </location>
</feature>
<evidence type="ECO:0000256" key="1">
    <source>
        <dbReference type="ARBA" id="ARBA00022692"/>
    </source>
</evidence>
<evidence type="ECO:0000256" key="3">
    <source>
        <dbReference type="ARBA" id="ARBA00023136"/>
    </source>
</evidence>
<feature type="transmembrane region" description="Helical" evidence="4">
    <location>
        <begin position="72"/>
        <end position="92"/>
    </location>
</feature>
<keyword evidence="2 4" id="KW-1133">Transmembrane helix</keyword>
<dbReference type="SUPFAM" id="SSF103473">
    <property type="entry name" value="MFS general substrate transporter"/>
    <property type="match status" value="1"/>
</dbReference>
<feature type="transmembrane region" description="Helical" evidence="4">
    <location>
        <begin position="341"/>
        <end position="363"/>
    </location>
</feature>
<feature type="transmembrane region" description="Helical" evidence="4">
    <location>
        <begin position="308"/>
        <end position="329"/>
    </location>
</feature>
<feature type="domain" description="Major facilitator superfamily (MFS) profile" evidence="5">
    <location>
        <begin position="10"/>
        <end position="399"/>
    </location>
</feature>
<feature type="transmembrane region" description="Helical" evidence="4">
    <location>
        <begin position="171"/>
        <end position="189"/>
    </location>
</feature>
<dbReference type="EMBL" id="PHGZ01000032">
    <property type="protein sequence ID" value="PJG82027.1"/>
    <property type="molecule type" value="Genomic_DNA"/>
</dbReference>
<sequence>MSSNNKNAWLVVFIASAILLVTSGMRLTVGLFVEPITADTEINIVQISFALAVMQLMWGLSQPIMGGLADKFGALPVLLGGTLLLVLGWLLVPMLISAWGLVLTLGILVAFGTGAGSFSVLMGVTANQISPQQRGTASGIINAGSSFGQFLFAPLVQTLIAVPMIGWNNTFYALAIISLLCLPLSFYLTKGVTAKQTHHNAEGEQKLLQAIKTACKNPSYILIHLAFATCGFHVVFLVTHLPVEVSLAGLQSDVASWSVGLIGLSNVVGSLFVGWCVNRFLCKYILFWMYLSRVILIAIYLFMPQTALTFYIFAIGLGLTWLATVPPTAGAIGKLFGVRYLATLFGFALFSHQIGAFFGAYAGGLAMDYFGNYQYMWYADMLLAFLAAISNLPIKEEKPKIAQ</sequence>
<gene>
    <name evidence="6" type="ORF">CVP04_11605</name>
</gene>
<keyword evidence="7" id="KW-1185">Reference proteome</keyword>
<dbReference type="CDD" id="cd17355">
    <property type="entry name" value="MFS_YcxA_like"/>
    <property type="match status" value="1"/>
</dbReference>
<dbReference type="Gene3D" id="1.20.1250.20">
    <property type="entry name" value="MFS general substrate transporter like domains"/>
    <property type="match status" value="2"/>
</dbReference>
<evidence type="ECO:0000313" key="6">
    <source>
        <dbReference type="EMBL" id="PJG82027.1"/>
    </source>
</evidence>
<keyword evidence="3 4" id="KW-0472">Membrane</keyword>
<dbReference type="InterPro" id="IPR050327">
    <property type="entry name" value="Proton-linked_MCT"/>
</dbReference>
<organism evidence="6 7">
    <name type="scientific">Caviibacterium pharyngocola</name>
    <dbReference type="NCBI Taxonomy" id="28159"/>
    <lineage>
        <taxon>Bacteria</taxon>
        <taxon>Pseudomonadati</taxon>
        <taxon>Pseudomonadota</taxon>
        <taxon>Gammaproteobacteria</taxon>
        <taxon>Pasteurellales</taxon>
        <taxon>Pasteurellaceae</taxon>
        <taxon>Caviibacterium</taxon>
    </lineage>
</organism>
<comment type="caution">
    <text evidence="6">The sequence shown here is derived from an EMBL/GenBank/DDBJ whole genome shotgun (WGS) entry which is preliminary data.</text>
</comment>
<protein>
    <submittedName>
        <fullName evidence="6">MFS transporter</fullName>
    </submittedName>
</protein>
<evidence type="ECO:0000256" key="4">
    <source>
        <dbReference type="SAM" id="Phobius"/>
    </source>
</evidence>
<accession>A0A2M8RT11</accession>
<dbReference type="PANTHER" id="PTHR11360">
    <property type="entry name" value="MONOCARBOXYLATE TRANSPORTER"/>
    <property type="match status" value="1"/>
</dbReference>
<dbReference type="PANTHER" id="PTHR11360:SF284">
    <property type="entry name" value="EG:103B4.3 PROTEIN-RELATED"/>
    <property type="match status" value="1"/>
</dbReference>
<feature type="transmembrane region" description="Helical" evidence="4">
    <location>
        <begin position="42"/>
        <end position="60"/>
    </location>
</feature>
<feature type="transmembrane region" description="Helical" evidence="4">
    <location>
        <begin position="375"/>
        <end position="394"/>
    </location>
</feature>
<dbReference type="InterPro" id="IPR036259">
    <property type="entry name" value="MFS_trans_sf"/>
</dbReference>
<feature type="transmembrane region" description="Helical" evidence="4">
    <location>
        <begin position="255"/>
        <end position="277"/>
    </location>
</feature>
<evidence type="ECO:0000313" key="7">
    <source>
        <dbReference type="Proteomes" id="UP000230282"/>
    </source>
</evidence>
<name>A0A2M8RT11_9PAST</name>
<dbReference type="PROSITE" id="PS50850">
    <property type="entry name" value="MFS"/>
    <property type="match status" value="1"/>
</dbReference>
<reference evidence="6 7" key="1">
    <citation type="submission" date="2017-11" db="EMBL/GenBank/DDBJ databases">
        <title>Reclassification of Bisgaard taxon 5 as Caviibacterium pharyngocola gen. nov., sp. nov.</title>
        <authorList>
            <person name="Christensen H."/>
        </authorList>
    </citation>
    <scope>NUCLEOTIDE SEQUENCE [LARGE SCALE GENOMIC DNA]</scope>
    <source>
        <strain evidence="6 7">7_3</strain>
    </source>
</reference>
<proteinExistence type="predicted"/>
<dbReference type="Pfam" id="PF07690">
    <property type="entry name" value="MFS_1"/>
    <property type="match status" value="1"/>
</dbReference>